<organism evidence="2 3">
    <name type="scientific">Dokdonella soli</name>
    <dbReference type="NCBI Taxonomy" id="529810"/>
    <lineage>
        <taxon>Bacteria</taxon>
        <taxon>Pseudomonadati</taxon>
        <taxon>Pseudomonadota</taxon>
        <taxon>Gammaproteobacteria</taxon>
        <taxon>Lysobacterales</taxon>
        <taxon>Rhodanobacteraceae</taxon>
        <taxon>Dokdonella</taxon>
    </lineage>
</organism>
<evidence type="ECO:0000259" key="1">
    <source>
        <dbReference type="Pfam" id="PF03372"/>
    </source>
</evidence>
<keyword evidence="2" id="KW-0255">Endonuclease</keyword>
<dbReference type="Proteomes" id="UP001501523">
    <property type="component" value="Unassembled WGS sequence"/>
</dbReference>
<name>A0ABP3TTV1_9GAMM</name>
<feature type="domain" description="Endonuclease/exonuclease/phosphatase" evidence="1">
    <location>
        <begin position="64"/>
        <end position="261"/>
    </location>
</feature>
<dbReference type="InterPro" id="IPR005135">
    <property type="entry name" value="Endo/exonuclease/phosphatase"/>
</dbReference>
<accession>A0ABP3TTV1</accession>
<dbReference type="GO" id="GO:0004519">
    <property type="term" value="F:endonuclease activity"/>
    <property type="evidence" value="ECO:0007669"/>
    <property type="project" value="UniProtKB-KW"/>
</dbReference>
<gene>
    <name evidence="2" type="ORF">GCM10009105_25110</name>
</gene>
<evidence type="ECO:0000313" key="2">
    <source>
        <dbReference type="EMBL" id="GAA0717798.1"/>
    </source>
</evidence>
<dbReference type="EMBL" id="BAAAEU010000015">
    <property type="protein sequence ID" value="GAA0717798.1"/>
    <property type="molecule type" value="Genomic_DNA"/>
</dbReference>
<keyword evidence="2" id="KW-0378">Hydrolase</keyword>
<dbReference type="SUPFAM" id="SSF56219">
    <property type="entry name" value="DNase I-like"/>
    <property type="match status" value="1"/>
</dbReference>
<sequence>MPVSDALVSLVRMTPSAPAAAADTRAAERRLHLLSCNILAGGSVRRYRDYVTHSWKQVLPTGKRANLDGLARVIGDFDLVGLQEADAGSLRSGFLNQTQYLAEAADFPYWSHQPNRRVSRLATSSNGLLARWQPDEVLDYPLPGRIPGRGALWARFGSGADALVVLVAHLSLGPAARARQLAFLAELIGQHPNAVLMGDLNTSAQGKELDLLYTRTSLVRPKESPATFPSWRPTRAIDHILVSDSIEVERRWALPHPVSDHLPIAASVRWPKSLRALTA</sequence>
<proteinExistence type="predicted"/>
<keyword evidence="2" id="KW-0540">Nuclease</keyword>
<dbReference type="Pfam" id="PF03372">
    <property type="entry name" value="Exo_endo_phos"/>
    <property type="match status" value="1"/>
</dbReference>
<protein>
    <submittedName>
        <fullName evidence="2">Endonuclease/exonuclease/phosphatase family protein</fullName>
    </submittedName>
</protein>
<reference evidence="3" key="1">
    <citation type="journal article" date="2019" name="Int. J. Syst. Evol. Microbiol.">
        <title>The Global Catalogue of Microorganisms (GCM) 10K type strain sequencing project: providing services to taxonomists for standard genome sequencing and annotation.</title>
        <authorList>
            <consortium name="The Broad Institute Genomics Platform"/>
            <consortium name="The Broad Institute Genome Sequencing Center for Infectious Disease"/>
            <person name="Wu L."/>
            <person name="Ma J."/>
        </authorList>
    </citation>
    <scope>NUCLEOTIDE SEQUENCE [LARGE SCALE GENOMIC DNA]</scope>
    <source>
        <strain evidence="3">JCM 15421</strain>
    </source>
</reference>
<comment type="caution">
    <text evidence="2">The sequence shown here is derived from an EMBL/GenBank/DDBJ whole genome shotgun (WGS) entry which is preliminary data.</text>
</comment>
<dbReference type="Gene3D" id="3.60.10.10">
    <property type="entry name" value="Endonuclease/exonuclease/phosphatase"/>
    <property type="match status" value="1"/>
</dbReference>
<dbReference type="InterPro" id="IPR051916">
    <property type="entry name" value="GPI-anchor_lipid_remodeler"/>
</dbReference>
<dbReference type="PANTHER" id="PTHR14859">
    <property type="entry name" value="CALCOFLUOR WHITE HYPERSENSITIVE PROTEIN PRECURSOR"/>
    <property type="match status" value="1"/>
</dbReference>
<dbReference type="InterPro" id="IPR036691">
    <property type="entry name" value="Endo/exonu/phosph_ase_sf"/>
</dbReference>
<dbReference type="PANTHER" id="PTHR14859:SF15">
    <property type="entry name" value="ENDONUCLEASE_EXONUCLEASE_PHOSPHATASE DOMAIN-CONTAINING PROTEIN"/>
    <property type="match status" value="1"/>
</dbReference>
<evidence type="ECO:0000313" key="3">
    <source>
        <dbReference type="Proteomes" id="UP001501523"/>
    </source>
</evidence>
<keyword evidence="3" id="KW-1185">Reference proteome</keyword>